<dbReference type="EMBL" id="JARBJD010000019">
    <property type="protein sequence ID" value="KAK2960940.1"/>
    <property type="molecule type" value="Genomic_DNA"/>
</dbReference>
<reference evidence="1 3" key="1">
    <citation type="journal article" date="2022" name="bioRxiv">
        <title>Genomics of Preaxostyla Flagellates Illuminates Evolutionary Transitions and the Path Towards Mitochondrial Loss.</title>
        <authorList>
            <person name="Novak L.V.F."/>
            <person name="Treitli S.C."/>
            <person name="Pyrih J."/>
            <person name="Halakuc P."/>
            <person name="Pipaliya S.V."/>
            <person name="Vacek V."/>
            <person name="Brzon O."/>
            <person name="Soukal P."/>
            <person name="Eme L."/>
            <person name="Dacks J.B."/>
            <person name="Karnkowska A."/>
            <person name="Elias M."/>
            <person name="Hampl V."/>
        </authorList>
    </citation>
    <scope>NUCLEOTIDE SEQUENCE [LARGE SCALE GENOMIC DNA]</scope>
    <source>
        <strain evidence="1">NAU3</strain>
        <tissue evidence="1">Gut</tissue>
    </source>
</reference>
<comment type="caution">
    <text evidence="1">The sequence shown here is derived from an EMBL/GenBank/DDBJ whole genome shotgun (WGS) entry which is preliminary data.</text>
</comment>
<sequence>MDDTVADTFSGTPDSATIVNPCADITQDCITTLRTCGMDQHRKATFLRRSGDRANPVKNHPIDIELDQEQILMDMLTDLETAEEDGLEMRPLLTMFQLISSGTPYLDLLECTRFGSH</sequence>
<dbReference type="EMBL" id="JARBJD010000026">
    <property type="protein sequence ID" value="KAK2959862.1"/>
    <property type="molecule type" value="Genomic_DNA"/>
</dbReference>
<organism evidence="1 3">
    <name type="scientific">Blattamonas nauphoetae</name>
    <dbReference type="NCBI Taxonomy" id="2049346"/>
    <lineage>
        <taxon>Eukaryota</taxon>
        <taxon>Metamonada</taxon>
        <taxon>Preaxostyla</taxon>
        <taxon>Oxymonadida</taxon>
        <taxon>Blattamonas</taxon>
    </lineage>
</organism>
<evidence type="ECO:0000313" key="2">
    <source>
        <dbReference type="EMBL" id="KAK2960940.1"/>
    </source>
</evidence>
<name>A0ABQ9Y7X7_9EUKA</name>
<dbReference type="Proteomes" id="UP001281761">
    <property type="component" value="Unassembled WGS sequence"/>
</dbReference>
<evidence type="ECO:0000313" key="3">
    <source>
        <dbReference type="Proteomes" id="UP001281761"/>
    </source>
</evidence>
<accession>A0ABQ9Y7X7</accession>
<evidence type="ECO:0000313" key="1">
    <source>
        <dbReference type="EMBL" id="KAK2959862.1"/>
    </source>
</evidence>
<gene>
    <name evidence="2" type="ORF">BLNAU_4027</name>
    <name evidence="1" type="ORF">BLNAU_5059</name>
</gene>
<proteinExistence type="predicted"/>
<protein>
    <submittedName>
        <fullName evidence="1">Uncharacterized protein</fullName>
    </submittedName>
</protein>
<keyword evidence="3" id="KW-1185">Reference proteome</keyword>